<evidence type="ECO:0000313" key="1">
    <source>
        <dbReference type="EMBL" id="GAI45587.1"/>
    </source>
</evidence>
<reference evidence="1" key="1">
    <citation type="journal article" date="2014" name="Front. Microbiol.">
        <title>High frequency of phylogenetically diverse reductive dehalogenase-homologous genes in deep subseafloor sedimentary metagenomes.</title>
        <authorList>
            <person name="Kawai M."/>
            <person name="Futagami T."/>
            <person name="Toyoda A."/>
            <person name="Takaki Y."/>
            <person name="Nishi S."/>
            <person name="Hori S."/>
            <person name="Arai W."/>
            <person name="Tsubouchi T."/>
            <person name="Morono Y."/>
            <person name="Uchiyama I."/>
            <person name="Ito T."/>
            <person name="Fujiyama A."/>
            <person name="Inagaki F."/>
            <person name="Takami H."/>
        </authorList>
    </citation>
    <scope>NUCLEOTIDE SEQUENCE</scope>
    <source>
        <strain evidence="1">Expedition CK06-06</strain>
    </source>
</reference>
<dbReference type="AlphaFoldDB" id="X1NNK3"/>
<protein>
    <submittedName>
        <fullName evidence="1">Uncharacterized protein</fullName>
    </submittedName>
</protein>
<name>X1NNK3_9ZZZZ</name>
<organism evidence="1">
    <name type="scientific">marine sediment metagenome</name>
    <dbReference type="NCBI Taxonomy" id="412755"/>
    <lineage>
        <taxon>unclassified sequences</taxon>
        <taxon>metagenomes</taxon>
        <taxon>ecological metagenomes</taxon>
    </lineage>
</organism>
<accession>X1NNK3</accession>
<comment type="caution">
    <text evidence="1">The sequence shown here is derived from an EMBL/GenBank/DDBJ whole genome shotgun (WGS) entry which is preliminary data.</text>
</comment>
<dbReference type="EMBL" id="BARV01024271">
    <property type="protein sequence ID" value="GAI45587.1"/>
    <property type="molecule type" value="Genomic_DNA"/>
</dbReference>
<proteinExistence type="predicted"/>
<sequence length="114" mass="12563">MQGYVIINYRPTLGWPNNEAVPIKTLYIPRKAVIACNGGGIDYVSFDSQILKNAQETVNKADPDSYAGEIEVSDALIEDILAAARTMNRRGKKLVACLEKTVTREYTSRVLAAD</sequence>
<gene>
    <name evidence="1" type="ORF">S06H3_39638</name>
</gene>